<comment type="caution">
    <text evidence="1">The sequence shown here is derived from an EMBL/GenBank/DDBJ whole genome shotgun (WGS) entry which is preliminary data.</text>
</comment>
<reference evidence="1" key="1">
    <citation type="submission" date="2023-04" db="EMBL/GenBank/DDBJ databases">
        <title>Draft Genome sequencing of Naganishia species isolated from polar environments using Oxford Nanopore Technology.</title>
        <authorList>
            <person name="Leo P."/>
            <person name="Venkateswaran K."/>
        </authorList>
    </citation>
    <scope>NUCLEOTIDE SEQUENCE</scope>
    <source>
        <strain evidence="1">MNA-CCFEE 5425</strain>
    </source>
</reference>
<dbReference type="Proteomes" id="UP001243375">
    <property type="component" value="Unassembled WGS sequence"/>
</dbReference>
<protein>
    <submittedName>
        <fullName evidence="1">Uncharacterized protein</fullName>
    </submittedName>
</protein>
<dbReference type="EMBL" id="JASBWU010000002">
    <property type="protein sequence ID" value="KAJ9124293.1"/>
    <property type="molecule type" value="Genomic_DNA"/>
</dbReference>
<evidence type="ECO:0000313" key="1">
    <source>
        <dbReference type="EMBL" id="KAJ9124293.1"/>
    </source>
</evidence>
<name>A0ACC2XKY1_9TREE</name>
<proteinExistence type="predicted"/>
<sequence length="744" mass="86024">MYNLTGISLKALLSEHDMIEPEDDADLEMISPNEYHSDKHRESKPSFEILPEMTSPEWLQTEMNLAKAYNTMSSYLSPRNIRISGKQKAPSQDVVEALKLCVLHPQGSQIPSLMAGFQQEVSAMFPLVENDIEKHFASIKESSDGHSPEDHEHIARMMSNMFDSMILWQSGWNRPLKHIDLVTYVAHFQGLLHSFTRSSKFHRYLEIYFRSTLPPLRKIRYSTTTFPSDAATETRPAAVKPHKELHRLGYLPKYSSMLVDIAYERIKRLVRGDTDVVAAEEAEEEEDEGEPWSRPMLAILRKEVQAQVVSWLYTYISSGNEREYQRKPNIDARIEYALQSALFEHRVKELFDIIVYFPESQPGLEDIRDCTAIHKPIKRTRMIEELGTATRKRLLHPGAETKDIITQYVSTIRAVKIVDASGILLHAIAAPIQTYLQQRKDTINCIVTMLLESNDLIEEGEDQPDKIKPVQVKYEQAEDWSNPNWDPEPIDAAPGMYESREVIMIEVQQWLAKRLLDAKDYDVDAMIMDMEKLKLRFGDAALHVCDIMLKDLADSKRINNRIQSECQLPLRPKILSHLYWPAIKEPKFRLPKKLQKIQQNYGQAYHKFRQDKKLRFYHQGTVVIAVQLEDRELELEVTLLQAAVLEAFSRKKRHTVTTLMKKLRHKDETQVQHAANYWVNTGVLQIDPDGSFVLLEVSLSHEQTADTNADLLNTEEPAPMETSEDIQHDLHERHWPVRMLSMVK</sequence>
<keyword evidence="2" id="KW-1185">Reference proteome</keyword>
<accession>A0ACC2XKY1</accession>
<evidence type="ECO:0000313" key="2">
    <source>
        <dbReference type="Proteomes" id="UP001243375"/>
    </source>
</evidence>
<organism evidence="1 2">
    <name type="scientific">Naganishia vaughanmartiniae</name>
    <dbReference type="NCBI Taxonomy" id="1424756"/>
    <lineage>
        <taxon>Eukaryota</taxon>
        <taxon>Fungi</taxon>
        <taxon>Dikarya</taxon>
        <taxon>Basidiomycota</taxon>
        <taxon>Agaricomycotina</taxon>
        <taxon>Tremellomycetes</taxon>
        <taxon>Filobasidiales</taxon>
        <taxon>Filobasidiaceae</taxon>
        <taxon>Naganishia</taxon>
    </lineage>
</organism>
<gene>
    <name evidence="1" type="ORF">QFC22_001093</name>
</gene>